<name>A0A1G2LPT8_9BACT</name>
<dbReference type="GO" id="GO:0030170">
    <property type="term" value="F:pyridoxal phosphate binding"/>
    <property type="evidence" value="ECO:0007669"/>
    <property type="project" value="TreeGrafter"/>
</dbReference>
<dbReference type="Pfam" id="PF01041">
    <property type="entry name" value="DegT_DnrJ_EryC1"/>
    <property type="match status" value="2"/>
</dbReference>
<protein>
    <recommendedName>
        <fullName evidence="5">DegT/DnrJ/EryC1/StrS aminotransferase</fullName>
    </recommendedName>
</protein>
<dbReference type="InterPro" id="IPR015422">
    <property type="entry name" value="PyrdxlP-dep_Trfase_small"/>
</dbReference>
<dbReference type="InterPro" id="IPR015424">
    <property type="entry name" value="PyrdxlP-dep_Trfase"/>
</dbReference>
<dbReference type="InterPro" id="IPR000653">
    <property type="entry name" value="DegT/StrS_aminotransferase"/>
</dbReference>
<dbReference type="EMBL" id="MHQY01000020">
    <property type="protein sequence ID" value="OHA13650.1"/>
    <property type="molecule type" value="Genomic_DNA"/>
</dbReference>
<reference evidence="3 4" key="1">
    <citation type="journal article" date="2016" name="Nat. Commun.">
        <title>Thousands of microbial genomes shed light on interconnected biogeochemical processes in an aquifer system.</title>
        <authorList>
            <person name="Anantharaman K."/>
            <person name="Brown C.T."/>
            <person name="Hug L.A."/>
            <person name="Sharon I."/>
            <person name="Castelle C.J."/>
            <person name="Probst A.J."/>
            <person name="Thomas B.C."/>
            <person name="Singh A."/>
            <person name="Wilkins M.J."/>
            <person name="Karaoz U."/>
            <person name="Brodie E.L."/>
            <person name="Williams K.H."/>
            <person name="Hubbard S.S."/>
            <person name="Banfield J.F."/>
        </authorList>
    </citation>
    <scope>NUCLEOTIDE SEQUENCE [LARGE SCALE GENOMIC DNA]</scope>
</reference>
<feature type="compositionally biased region" description="Polar residues" evidence="2">
    <location>
        <begin position="333"/>
        <end position="346"/>
    </location>
</feature>
<evidence type="ECO:0000256" key="2">
    <source>
        <dbReference type="SAM" id="MobiDB-lite"/>
    </source>
</evidence>
<organism evidence="3 4">
    <name type="scientific">Candidatus Sungbacteria bacterium RIFCSPLOWO2_12_FULL_41_11</name>
    <dbReference type="NCBI Taxonomy" id="1802286"/>
    <lineage>
        <taxon>Bacteria</taxon>
        <taxon>Candidatus Sungiibacteriota</taxon>
    </lineage>
</organism>
<dbReference type="PANTHER" id="PTHR30244:SF34">
    <property type="entry name" value="DTDP-4-AMINO-4,6-DIDEOXYGALACTOSE TRANSAMINASE"/>
    <property type="match status" value="1"/>
</dbReference>
<dbReference type="PANTHER" id="PTHR30244">
    <property type="entry name" value="TRANSAMINASE"/>
    <property type="match status" value="1"/>
</dbReference>
<accession>A0A1G2LPT8</accession>
<keyword evidence="1" id="KW-0663">Pyridoxal phosphate</keyword>
<evidence type="ECO:0000313" key="4">
    <source>
        <dbReference type="Proteomes" id="UP000177171"/>
    </source>
</evidence>
<dbReference type="GO" id="GO:0000271">
    <property type="term" value="P:polysaccharide biosynthetic process"/>
    <property type="evidence" value="ECO:0007669"/>
    <property type="project" value="TreeGrafter"/>
</dbReference>
<feature type="region of interest" description="Disordered" evidence="2">
    <location>
        <begin position="324"/>
        <end position="349"/>
    </location>
</feature>
<sequence length="479" mass="55466">MKLISKNRPYFNRRDLFAILKFGQRGNIKRFEKRFAEFVNAKYALSFPYARSAIWALLKIWEGAGSNYGSRTSIVKSDFTNKNEVIVSAYTCTVVAHAVIKAGFRPRFVDIELDSYNPKTEEILSVISDKTKAIIPVHTFGNVMDLDKIVNNLPRKDILIIEDSALCPKPIYKNTGYPNMVSIYSLGHTKHFSTVEGGMVATDNEEIYKKLLEFRNKNFRKADLFLHFKNFLHFFIRYFIFGKTGYYFLDALKNLKMLEKFYDERSMNEISLPKDFNVLFSEWQARLGLNQLGKASEILEKRRKIAEFYYNELKDFHSDVISQPIGERRSDRPTTSLRGSEAQPLSQKGLDEATEAILQKRREVEIASRHAPLCSARGRNDEIKFLDSFNSLWSHYPVRIIGRDAKLIREKMKQKGIEAGVTFDYSLPELPVFREYRDREFPNSKKAASEMINLPNYLSLSDKDTAHIIKSLKDILKSI</sequence>
<comment type="similarity">
    <text evidence="1">Belongs to the DegT/DnrJ/EryC1 family.</text>
</comment>
<evidence type="ECO:0000256" key="1">
    <source>
        <dbReference type="RuleBase" id="RU004508"/>
    </source>
</evidence>
<dbReference type="SUPFAM" id="SSF53383">
    <property type="entry name" value="PLP-dependent transferases"/>
    <property type="match status" value="2"/>
</dbReference>
<proteinExistence type="inferred from homology"/>
<dbReference type="InterPro" id="IPR015421">
    <property type="entry name" value="PyrdxlP-dep_Trfase_major"/>
</dbReference>
<dbReference type="Proteomes" id="UP000177171">
    <property type="component" value="Unassembled WGS sequence"/>
</dbReference>
<dbReference type="AlphaFoldDB" id="A0A1G2LPT8"/>
<dbReference type="Gene3D" id="3.90.1150.10">
    <property type="entry name" value="Aspartate Aminotransferase, domain 1"/>
    <property type="match status" value="2"/>
</dbReference>
<gene>
    <name evidence="3" type="ORF">A3G49_02570</name>
</gene>
<dbReference type="Gene3D" id="3.40.640.10">
    <property type="entry name" value="Type I PLP-dependent aspartate aminotransferase-like (Major domain)"/>
    <property type="match status" value="1"/>
</dbReference>
<comment type="caution">
    <text evidence="3">The sequence shown here is derived from an EMBL/GenBank/DDBJ whole genome shotgun (WGS) entry which is preliminary data.</text>
</comment>
<dbReference type="GO" id="GO:0008483">
    <property type="term" value="F:transaminase activity"/>
    <property type="evidence" value="ECO:0007669"/>
    <property type="project" value="TreeGrafter"/>
</dbReference>
<evidence type="ECO:0008006" key="5">
    <source>
        <dbReference type="Google" id="ProtNLM"/>
    </source>
</evidence>
<evidence type="ECO:0000313" key="3">
    <source>
        <dbReference type="EMBL" id="OHA13650.1"/>
    </source>
</evidence>